<dbReference type="EC" id="3.1.4.52" evidence="4"/>
<dbReference type="InterPro" id="IPR001633">
    <property type="entry name" value="EAL_dom"/>
</dbReference>
<feature type="transmembrane region" description="Helical" evidence="1">
    <location>
        <begin position="155"/>
        <end position="176"/>
    </location>
</feature>
<dbReference type="PANTHER" id="PTHR33121:SF71">
    <property type="entry name" value="OXYGEN SENSOR PROTEIN DOSP"/>
    <property type="match status" value="1"/>
</dbReference>
<feature type="domain" description="GGDEF" evidence="3">
    <location>
        <begin position="224"/>
        <end position="358"/>
    </location>
</feature>
<evidence type="ECO:0000256" key="1">
    <source>
        <dbReference type="SAM" id="Phobius"/>
    </source>
</evidence>
<evidence type="ECO:0000313" key="7">
    <source>
        <dbReference type="Proteomes" id="UP000094271"/>
    </source>
</evidence>
<dbReference type="RefSeq" id="WP_069152743.1">
    <property type="nucleotide sequence ID" value="NZ_CAJLDD010000006.1"/>
</dbReference>
<dbReference type="PROSITE" id="PS50883">
    <property type="entry name" value="EAL"/>
    <property type="match status" value="1"/>
</dbReference>
<proteinExistence type="predicted"/>
<dbReference type="NCBIfam" id="TIGR00254">
    <property type="entry name" value="GGDEF"/>
    <property type="match status" value="1"/>
</dbReference>
<dbReference type="Pfam" id="PF00990">
    <property type="entry name" value="GGDEF"/>
    <property type="match status" value="1"/>
</dbReference>
<dbReference type="InterPro" id="IPR029787">
    <property type="entry name" value="Nucleotide_cyclase"/>
</dbReference>
<dbReference type="PATRIC" id="fig|1432052.4.peg.3205"/>
<dbReference type="EMBL" id="MCGH01000002">
    <property type="protein sequence ID" value="ODM06985.1"/>
    <property type="molecule type" value="Genomic_DNA"/>
</dbReference>
<accession>A0A1E3AE32</accession>
<dbReference type="CDD" id="cd01948">
    <property type="entry name" value="EAL"/>
    <property type="match status" value="1"/>
</dbReference>
<protein>
    <submittedName>
        <fullName evidence="5">Diguanylate cyclase</fullName>
    </submittedName>
    <submittedName>
        <fullName evidence="4">Oxygen sensor protein DosP</fullName>
        <ecNumber evidence="4">3.1.4.52</ecNumber>
    </submittedName>
</protein>
<dbReference type="InterPro" id="IPR043128">
    <property type="entry name" value="Rev_trsase/Diguanyl_cyclase"/>
</dbReference>
<evidence type="ECO:0000259" key="3">
    <source>
        <dbReference type="PROSITE" id="PS50887"/>
    </source>
</evidence>
<dbReference type="Proteomes" id="UP000094067">
    <property type="component" value="Unassembled WGS sequence"/>
</dbReference>
<dbReference type="OrthoDB" id="9805474at2"/>
<dbReference type="Gene3D" id="3.20.20.450">
    <property type="entry name" value="EAL domain"/>
    <property type="match status" value="1"/>
</dbReference>
<dbReference type="SMART" id="SM00052">
    <property type="entry name" value="EAL"/>
    <property type="match status" value="1"/>
</dbReference>
<dbReference type="GO" id="GO:0071111">
    <property type="term" value="F:cyclic-guanylate-specific phosphodiesterase activity"/>
    <property type="evidence" value="ECO:0007669"/>
    <property type="project" value="UniProtKB-EC"/>
</dbReference>
<dbReference type="SMART" id="SM00267">
    <property type="entry name" value="GGDEF"/>
    <property type="match status" value="1"/>
</dbReference>
<dbReference type="Gene3D" id="3.30.70.270">
    <property type="match status" value="1"/>
</dbReference>
<reference evidence="4 6" key="1">
    <citation type="submission" date="2016-07" db="EMBL/GenBank/DDBJ databases">
        <title>Characterization of isolates of Eisenbergiella tayi derived from blood cultures, using whole genome sequencing.</title>
        <authorList>
            <person name="Burdz T."/>
            <person name="Wiebe D."/>
            <person name="Huynh C."/>
            <person name="Bernard K."/>
        </authorList>
    </citation>
    <scope>NUCLEOTIDE SEQUENCE [LARGE SCALE GENOMIC DNA]</scope>
    <source>
        <strain evidence="4 6">NML 110608</strain>
    </source>
</reference>
<evidence type="ECO:0000259" key="2">
    <source>
        <dbReference type="PROSITE" id="PS50883"/>
    </source>
</evidence>
<dbReference type="EMBL" id="MEHA01000020">
    <property type="protein sequence ID" value="ODR47569.1"/>
    <property type="molecule type" value="Genomic_DNA"/>
</dbReference>
<evidence type="ECO:0000313" key="5">
    <source>
        <dbReference type="EMBL" id="ODR47569.1"/>
    </source>
</evidence>
<comment type="caution">
    <text evidence="4">The sequence shown here is derived from an EMBL/GenBank/DDBJ whole genome shotgun (WGS) entry which is preliminary data.</text>
</comment>
<dbReference type="InterPro" id="IPR035919">
    <property type="entry name" value="EAL_sf"/>
</dbReference>
<reference evidence="5 7" key="2">
    <citation type="submission" date="2016-08" db="EMBL/GenBank/DDBJ databases">
        <authorList>
            <person name="Seilhamer J.J."/>
        </authorList>
    </citation>
    <scope>NUCLEOTIDE SEQUENCE [LARGE SCALE GENOMIC DNA]</scope>
    <source>
        <strain evidence="5 7">NML150140-1</strain>
    </source>
</reference>
<name>A0A1E3AE32_9FIRM</name>
<dbReference type="InterPro" id="IPR050706">
    <property type="entry name" value="Cyclic-di-GMP_PDE-like"/>
</dbReference>
<dbReference type="SUPFAM" id="SSF141868">
    <property type="entry name" value="EAL domain-like"/>
    <property type="match status" value="1"/>
</dbReference>
<dbReference type="SUPFAM" id="SSF55073">
    <property type="entry name" value="Nucleotide cyclase"/>
    <property type="match status" value="1"/>
</dbReference>
<feature type="domain" description="EAL" evidence="2">
    <location>
        <begin position="367"/>
        <end position="621"/>
    </location>
</feature>
<dbReference type="Pfam" id="PF00563">
    <property type="entry name" value="EAL"/>
    <property type="match status" value="1"/>
</dbReference>
<keyword evidence="1" id="KW-0472">Membrane</keyword>
<keyword evidence="4" id="KW-0378">Hydrolase</keyword>
<organism evidence="4 6">
    <name type="scientific">Eisenbergiella tayi</name>
    <dbReference type="NCBI Taxonomy" id="1432052"/>
    <lineage>
        <taxon>Bacteria</taxon>
        <taxon>Bacillati</taxon>
        <taxon>Bacillota</taxon>
        <taxon>Clostridia</taxon>
        <taxon>Lachnospirales</taxon>
        <taxon>Lachnospiraceae</taxon>
        <taxon>Eisenbergiella</taxon>
    </lineage>
</organism>
<keyword evidence="1" id="KW-0812">Transmembrane</keyword>
<dbReference type="PROSITE" id="PS50887">
    <property type="entry name" value="GGDEF"/>
    <property type="match status" value="1"/>
</dbReference>
<feature type="transmembrane region" description="Helical" evidence="1">
    <location>
        <begin position="12"/>
        <end position="33"/>
    </location>
</feature>
<evidence type="ECO:0000313" key="6">
    <source>
        <dbReference type="Proteomes" id="UP000094067"/>
    </source>
</evidence>
<sequence length="621" mass="72397">MSIQKKKNYVRYTTFGFLLGMVILAGFIFRSVYSARSYAQLINYLGLVRGGTQRLVKLELNGQPDDDLIAYLDSILDDLEHEDGQYGLLHLDDEEYRQCLDALQELWMDLKAGISSYRKDKSTENALLEYSEVYFEMSNQAVFAAEAYSNKQMLYILRVTAGLLLCIVVFWLLFFVMNIRRILHLEYTNRDLNDKAGRDMLTQAYTAERFKVIAQKLLGEGAGKRYALFYMDFEDFNYINDVFGYEWGDRILKKYASLLTEDMKEEETFCRVNADNFIALRSYDTKENVLHRQLEVDRKIMEYIQDSRDKYSLPVRCGICCLEDVGEQLTIEGLIDRANYARKWAKAGEGDKYRFYDEGIRSQLRAEKLIEHSMEKALSNHEFKVYYQPKVSLETNKIICAEALVRWQKPDGSIIPPDQFIPVFEKNHSIPLLDRYVFEEVCAWLRQLLDNGKTVLPVSVNVSCLQFYNSDFVQAYTEIRDRYQIPDGLLEIEFTETILFDNWDVMKNIVEKLKAAGFSCSVDDFGKGYSSLNTVKNLDIDVLKLDALFFQNITTREKDRLLVEGIIRVVRQFDIITVAEGIESMEQVEILRSLHCDMVQGYVFYKPMPQDVYERLLQCVF</sequence>
<dbReference type="Proteomes" id="UP000094271">
    <property type="component" value="Unassembled WGS sequence"/>
</dbReference>
<dbReference type="PANTHER" id="PTHR33121">
    <property type="entry name" value="CYCLIC DI-GMP PHOSPHODIESTERASE PDEF"/>
    <property type="match status" value="1"/>
</dbReference>
<dbReference type="InterPro" id="IPR000160">
    <property type="entry name" value="GGDEF_dom"/>
</dbReference>
<evidence type="ECO:0000313" key="4">
    <source>
        <dbReference type="EMBL" id="ODM06985.1"/>
    </source>
</evidence>
<gene>
    <name evidence="4" type="primary">dosP</name>
    <name evidence="5" type="ORF">BEI59_23165</name>
    <name evidence="4" type="ORF">BEI61_02875</name>
</gene>
<keyword evidence="1" id="KW-1133">Transmembrane helix</keyword>
<dbReference type="AlphaFoldDB" id="A0A1E3AE32"/>